<keyword evidence="3" id="KW-1003">Cell membrane</keyword>
<evidence type="ECO:0000313" key="7">
    <source>
        <dbReference type="EMBL" id="MBQ0936855.1"/>
    </source>
</evidence>
<evidence type="ECO:0000256" key="4">
    <source>
        <dbReference type="ARBA" id="ARBA00022692"/>
    </source>
</evidence>
<gene>
    <name evidence="7" type="ORF">KAK11_16120</name>
</gene>
<accession>A0ABS5E0B6</accession>
<dbReference type="Proteomes" id="UP000672097">
    <property type="component" value="Unassembled WGS sequence"/>
</dbReference>
<dbReference type="PIRSF" id="PIRSF019239">
    <property type="entry name" value="MrpE"/>
    <property type="match status" value="1"/>
</dbReference>
<organism evidence="7 8">
    <name type="scientific">Ideonella paludis</name>
    <dbReference type="NCBI Taxonomy" id="1233411"/>
    <lineage>
        <taxon>Bacteria</taxon>
        <taxon>Pseudomonadati</taxon>
        <taxon>Pseudomonadota</taxon>
        <taxon>Betaproteobacteria</taxon>
        <taxon>Burkholderiales</taxon>
        <taxon>Sphaerotilaceae</taxon>
        <taxon>Ideonella</taxon>
    </lineage>
</organism>
<dbReference type="PANTHER" id="PTHR34584">
    <property type="entry name" value="NA(+)/H(+) ANTIPORTER SUBUNIT E1"/>
    <property type="match status" value="1"/>
</dbReference>
<evidence type="ECO:0000256" key="3">
    <source>
        <dbReference type="ARBA" id="ARBA00022475"/>
    </source>
</evidence>
<evidence type="ECO:0000256" key="1">
    <source>
        <dbReference type="ARBA" id="ARBA00004651"/>
    </source>
</evidence>
<dbReference type="PANTHER" id="PTHR34584:SF1">
    <property type="entry name" value="NA(+)_H(+) ANTIPORTER SUBUNIT E1"/>
    <property type="match status" value="1"/>
</dbReference>
<dbReference type="EMBL" id="JAGQDG010000006">
    <property type="protein sequence ID" value="MBQ0936855.1"/>
    <property type="molecule type" value="Genomic_DNA"/>
</dbReference>
<keyword evidence="4" id="KW-0812">Transmembrane</keyword>
<comment type="subcellular location">
    <subcellularLocation>
        <location evidence="1">Cell membrane</location>
        <topology evidence="1">Multi-pass membrane protein</topology>
    </subcellularLocation>
</comment>
<name>A0ABS5E0B6_9BURK</name>
<dbReference type="Pfam" id="PF01899">
    <property type="entry name" value="MNHE"/>
    <property type="match status" value="1"/>
</dbReference>
<evidence type="ECO:0000313" key="8">
    <source>
        <dbReference type="Proteomes" id="UP000672097"/>
    </source>
</evidence>
<sequence length="183" mass="19518">MRPLPPASSVEAAAPSASPWMAHPVLSVLLGLSWLALSQSVAPVHLLSATLIGLIVPRLVHPFLPAAGPVHWPSACRLALVVLWDIVISNITVARLVLGPLERMSPLWLKVPLASQHPRVNALFASIITTTPGTVSAVVDETQGVIWVHALNGDDPAAMVADMKTRYEAPLLRVFYLDEGSPS</sequence>
<dbReference type="RefSeq" id="WP_210810247.1">
    <property type="nucleotide sequence ID" value="NZ_JAGQDG010000006.1"/>
</dbReference>
<evidence type="ECO:0000256" key="6">
    <source>
        <dbReference type="ARBA" id="ARBA00023136"/>
    </source>
</evidence>
<keyword evidence="5" id="KW-1133">Transmembrane helix</keyword>
<proteinExistence type="inferred from homology"/>
<comment type="caution">
    <text evidence="7">The sequence shown here is derived from an EMBL/GenBank/DDBJ whole genome shotgun (WGS) entry which is preliminary data.</text>
</comment>
<keyword evidence="6" id="KW-0472">Membrane</keyword>
<reference evidence="7 8" key="1">
    <citation type="submission" date="2021-04" db="EMBL/GenBank/DDBJ databases">
        <title>The genome sequence of type strain Ideonella paludis KCTC 32238.</title>
        <authorList>
            <person name="Liu Y."/>
        </authorList>
    </citation>
    <scope>NUCLEOTIDE SEQUENCE [LARGE SCALE GENOMIC DNA]</scope>
    <source>
        <strain evidence="7 8">KCTC 32238</strain>
    </source>
</reference>
<protein>
    <submittedName>
        <fullName evidence="7">Monovalent cation/H+ antiporter subunit E</fullName>
    </submittedName>
</protein>
<keyword evidence="8" id="KW-1185">Reference proteome</keyword>
<evidence type="ECO:0000256" key="5">
    <source>
        <dbReference type="ARBA" id="ARBA00022989"/>
    </source>
</evidence>
<evidence type="ECO:0000256" key="2">
    <source>
        <dbReference type="ARBA" id="ARBA00006228"/>
    </source>
</evidence>
<dbReference type="InterPro" id="IPR002758">
    <property type="entry name" value="Cation_antiport_E"/>
</dbReference>
<comment type="similarity">
    <text evidence="2">Belongs to the CPA3 antiporters (TC 2.A.63) subunit E family.</text>
</comment>